<keyword evidence="3" id="KW-1133">Transmembrane helix</keyword>
<feature type="coiled-coil region" evidence="2">
    <location>
        <begin position="177"/>
        <end position="211"/>
    </location>
</feature>
<comment type="subcellular location">
    <subcellularLocation>
        <location evidence="1">Cell envelope</location>
    </subcellularLocation>
</comment>
<reference evidence="6 7" key="1">
    <citation type="submission" date="2018-05" db="EMBL/GenBank/DDBJ databases">
        <title>Genomic Encyclopedia of Type Strains, Phase IV (KMG-IV): sequencing the most valuable type-strain genomes for metagenomic binning, comparative biology and taxonomic classification.</title>
        <authorList>
            <person name="Goeker M."/>
        </authorList>
    </citation>
    <scope>NUCLEOTIDE SEQUENCE [LARGE SCALE GENOMIC DNA]</scope>
    <source>
        <strain evidence="6 7">DSM 2626</strain>
    </source>
</reference>
<dbReference type="PANTHER" id="PTHR30386:SF19">
    <property type="entry name" value="MULTIDRUG EXPORT PROTEIN EMRA-RELATED"/>
    <property type="match status" value="1"/>
</dbReference>
<evidence type="ECO:0000256" key="3">
    <source>
        <dbReference type="SAM" id="Phobius"/>
    </source>
</evidence>
<evidence type="ECO:0000313" key="7">
    <source>
        <dbReference type="Proteomes" id="UP000245631"/>
    </source>
</evidence>
<gene>
    <name evidence="6" type="ORF">C8D77_102899</name>
</gene>
<evidence type="ECO:0000259" key="5">
    <source>
        <dbReference type="Pfam" id="PF25963"/>
    </source>
</evidence>
<protein>
    <submittedName>
        <fullName evidence="6">Membrane fusion protein (Multidrug efflux system)</fullName>
    </submittedName>
</protein>
<dbReference type="Pfam" id="PF25917">
    <property type="entry name" value="BSH_RND"/>
    <property type="match status" value="1"/>
</dbReference>
<dbReference type="PANTHER" id="PTHR30386">
    <property type="entry name" value="MEMBRANE FUSION SUBUNIT OF EMRAB-TOLC MULTIDRUG EFFLUX PUMP"/>
    <property type="match status" value="1"/>
</dbReference>
<evidence type="ECO:0000256" key="1">
    <source>
        <dbReference type="ARBA" id="ARBA00004196"/>
    </source>
</evidence>
<name>A0A8E2WF43_RHILI</name>
<evidence type="ECO:0000259" key="4">
    <source>
        <dbReference type="Pfam" id="PF25917"/>
    </source>
</evidence>
<proteinExistence type="predicted"/>
<keyword evidence="2" id="KW-0175">Coiled coil</keyword>
<keyword evidence="3" id="KW-0812">Transmembrane</keyword>
<organism evidence="6 7">
    <name type="scientific">Rhizobium loti</name>
    <name type="common">Mesorhizobium loti</name>
    <dbReference type="NCBI Taxonomy" id="381"/>
    <lineage>
        <taxon>Bacteria</taxon>
        <taxon>Pseudomonadati</taxon>
        <taxon>Pseudomonadota</taxon>
        <taxon>Alphaproteobacteria</taxon>
        <taxon>Hyphomicrobiales</taxon>
        <taxon>Phyllobacteriaceae</taxon>
        <taxon>Mesorhizobium</taxon>
    </lineage>
</organism>
<dbReference type="Gene3D" id="2.40.30.170">
    <property type="match status" value="1"/>
</dbReference>
<feature type="transmembrane region" description="Helical" evidence="3">
    <location>
        <begin position="49"/>
        <end position="68"/>
    </location>
</feature>
<sequence length="393" mass="41301">MNAVAKIDEKVTELEMEAPEKPAAPPVAVAPPVQPALAPVKKKRRLGRLLLMVALPAALAVGGGYVWVTGGRYQETENANLQQAKVSIASDTAGRIVKVDIFDNQLVKQGDELFAIDPEPYRIALAQADAAVAGARLNVEQLRAAYGQSMAQQKSDTSQVAFAQSQFDRAADLAQKGINAKSSLDEAKNDLDKAKQQLAVAEQGIISAKAALGGNPDIETDKHPTVMAALAARDKAAYDLAQTTVKAPADGVISQASSFKVGQYVGSGTPLFSLVETGDTWIAANFKETQLTHMKPGQKADIVVDTYPGRTFEATVKAIGAGTGAEFSLLPAQNATGNWVKVTQRIPVRLELTDADAKMALRTGMSATVTVDTGVVRGLPSIFGHATAGEAAQ</sequence>
<dbReference type="Gene3D" id="2.40.50.100">
    <property type="match status" value="1"/>
</dbReference>
<dbReference type="GO" id="GO:0055085">
    <property type="term" value="P:transmembrane transport"/>
    <property type="evidence" value="ECO:0007669"/>
    <property type="project" value="InterPro"/>
</dbReference>
<dbReference type="InterPro" id="IPR058634">
    <property type="entry name" value="AaeA-lik-b-barrel"/>
</dbReference>
<dbReference type="Proteomes" id="UP000245631">
    <property type="component" value="Unassembled WGS sequence"/>
</dbReference>
<dbReference type="AlphaFoldDB" id="A0A8E2WF43"/>
<dbReference type="InterPro" id="IPR050739">
    <property type="entry name" value="MFP"/>
</dbReference>
<dbReference type="RefSeq" id="WP_109663089.1">
    <property type="nucleotide sequence ID" value="NZ_QGGH01000002.1"/>
</dbReference>
<dbReference type="GO" id="GO:0030313">
    <property type="term" value="C:cell envelope"/>
    <property type="evidence" value="ECO:0007669"/>
    <property type="project" value="UniProtKB-SubCell"/>
</dbReference>
<dbReference type="EMBL" id="QGGH01000002">
    <property type="protein sequence ID" value="PWJ93119.1"/>
    <property type="molecule type" value="Genomic_DNA"/>
</dbReference>
<dbReference type="Pfam" id="PF25963">
    <property type="entry name" value="Beta-barrel_AAEA"/>
    <property type="match status" value="1"/>
</dbReference>
<feature type="domain" description="p-hydroxybenzoic acid efflux pump subunit AaeA-like beta-barrel" evidence="5">
    <location>
        <begin position="282"/>
        <end position="371"/>
    </location>
</feature>
<dbReference type="InterPro" id="IPR058625">
    <property type="entry name" value="MdtA-like_BSH"/>
</dbReference>
<evidence type="ECO:0000256" key="2">
    <source>
        <dbReference type="SAM" id="Coils"/>
    </source>
</evidence>
<accession>A0A8E2WF43</accession>
<keyword evidence="3" id="KW-0472">Membrane</keyword>
<comment type="caution">
    <text evidence="6">The sequence shown here is derived from an EMBL/GenBank/DDBJ whole genome shotgun (WGS) entry which is preliminary data.</text>
</comment>
<feature type="domain" description="Multidrug resistance protein MdtA-like barrel-sandwich hybrid" evidence="4">
    <location>
        <begin position="85"/>
        <end position="275"/>
    </location>
</feature>
<dbReference type="GeneID" id="61051927"/>
<dbReference type="Gene3D" id="1.10.287.470">
    <property type="entry name" value="Helix hairpin bin"/>
    <property type="match status" value="1"/>
</dbReference>
<evidence type="ECO:0000313" key="6">
    <source>
        <dbReference type="EMBL" id="PWJ93119.1"/>
    </source>
</evidence>
<dbReference type="SUPFAM" id="SSF111369">
    <property type="entry name" value="HlyD-like secretion proteins"/>
    <property type="match status" value="1"/>
</dbReference>